<organism evidence="1">
    <name type="scientific">marine sediment metagenome</name>
    <dbReference type="NCBI Taxonomy" id="412755"/>
    <lineage>
        <taxon>unclassified sequences</taxon>
        <taxon>metagenomes</taxon>
        <taxon>ecological metagenomes</taxon>
    </lineage>
</organism>
<accession>A0A0F9NN85</accession>
<reference evidence="1" key="1">
    <citation type="journal article" date="2015" name="Nature">
        <title>Complex archaea that bridge the gap between prokaryotes and eukaryotes.</title>
        <authorList>
            <person name="Spang A."/>
            <person name="Saw J.H."/>
            <person name="Jorgensen S.L."/>
            <person name="Zaremba-Niedzwiedzka K."/>
            <person name="Martijn J."/>
            <person name="Lind A.E."/>
            <person name="van Eijk R."/>
            <person name="Schleper C."/>
            <person name="Guy L."/>
            <person name="Ettema T.J."/>
        </authorList>
    </citation>
    <scope>NUCLEOTIDE SEQUENCE</scope>
</reference>
<name>A0A0F9NN85_9ZZZZ</name>
<gene>
    <name evidence="1" type="ORF">LCGC14_1240430</name>
</gene>
<comment type="caution">
    <text evidence="1">The sequence shown here is derived from an EMBL/GenBank/DDBJ whole genome shotgun (WGS) entry which is preliminary data.</text>
</comment>
<protein>
    <submittedName>
        <fullName evidence="1">Uncharacterized protein</fullName>
    </submittedName>
</protein>
<evidence type="ECO:0000313" key="1">
    <source>
        <dbReference type="EMBL" id="KKM90260.1"/>
    </source>
</evidence>
<dbReference type="EMBL" id="LAZR01006694">
    <property type="protein sequence ID" value="KKM90260.1"/>
    <property type="molecule type" value="Genomic_DNA"/>
</dbReference>
<dbReference type="AlphaFoldDB" id="A0A0F9NN85"/>
<proteinExistence type="predicted"/>
<sequence length="109" mass="12614">MNKLGSWNYNILGNDDIYDYLGSFIYTCASDLTEKEYEAFGEYGKFEDLPLIDRKYIINKSIDKLRTIVKEDPRMDGFLALGVFITQNGATLTLDFSEWFRNELIPFGS</sequence>